<keyword evidence="2" id="KW-1185">Reference proteome</keyword>
<evidence type="ECO:0000313" key="2">
    <source>
        <dbReference type="Proteomes" id="UP000294927"/>
    </source>
</evidence>
<gene>
    <name evidence="1" type="ORF">CLV71_10453</name>
</gene>
<evidence type="ECO:0000313" key="1">
    <source>
        <dbReference type="EMBL" id="TDV53585.1"/>
    </source>
</evidence>
<accession>A0A4R7VVE4</accession>
<protein>
    <submittedName>
        <fullName evidence="1">Uncharacterized protein</fullName>
    </submittedName>
</protein>
<comment type="caution">
    <text evidence="1">The sequence shown here is derived from an EMBL/GenBank/DDBJ whole genome shotgun (WGS) entry which is preliminary data.</text>
</comment>
<reference evidence="1 2" key="1">
    <citation type="submission" date="2019-03" db="EMBL/GenBank/DDBJ databases">
        <title>Genomic Encyclopedia of Archaeal and Bacterial Type Strains, Phase II (KMG-II): from individual species to whole genera.</title>
        <authorList>
            <person name="Goeker M."/>
        </authorList>
    </citation>
    <scope>NUCLEOTIDE SEQUENCE [LARGE SCALE GENOMIC DNA]</scope>
    <source>
        <strain evidence="1 2">DSM 45499</strain>
    </source>
</reference>
<name>A0A4R7VVE4_9PSEU</name>
<dbReference type="AlphaFoldDB" id="A0A4R7VVE4"/>
<dbReference type="EMBL" id="SOCP01000004">
    <property type="protein sequence ID" value="TDV53585.1"/>
    <property type="molecule type" value="Genomic_DNA"/>
</dbReference>
<dbReference type="Proteomes" id="UP000294927">
    <property type="component" value="Unassembled WGS sequence"/>
</dbReference>
<sequence length="94" mass="10796">MPRWWGSRLFVVTVGFCWFPDGNWERLTLVTRLIGSTTHRFVESEFAELIALFAAWRQDLDSEPFTYEADWATVDAPAFDVVPSWRPSATAAPE</sequence>
<proteinExistence type="predicted"/>
<organism evidence="1 2">
    <name type="scientific">Actinophytocola oryzae</name>
    <dbReference type="NCBI Taxonomy" id="502181"/>
    <lineage>
        <taxon>Bacteria</taxon>
        <taxon>Bacillati</taxon>
        <taxon>Actinomycetota</taxon>
        <taxon>Actinomycetes</taxon>
        <taxon>Pseudonocardiales</taxon>
        <taxon>Pseudonocardiaceae</taxon>
    </lineage>
</organism>